<name>A0A4Q0PLH2_9FLAO</name>
<comment type="caution">
    <text evidence="2">The sequence shown here is derived from an EMBL/GenBank/DDBJ whole genome shotgun (WGS) entry which is preliminary data.</text>
</comment>
<feature type="domain" description="HipA-like kinase" evidence="1">
    <location>
        <begin position="21"/>
        <end position="170"/>
    </location>
</feature>
<evidence type="ECO:0000259" key="1">
    <source>
        <dbReference type="Pfam" id="PF20613"/>
    </source>
</evidence>
<sequence length="275" mass="31861">MILDSIHTNSILKELPTEGHSPLLILGSDFEMYVAKNDKGKNPPFALINECLAAYCLNLWKVAAPEVKLVNVAKELITPQNGLSIYHRPNYYDMPCFGSKFVKNSIDVNALLVTDKKKAYNKILNPLDVFHITLFDTWVENDDRKPSNYNLILEPNINKFRVLPIDNAFILSTMAYQDLNPEYGVGVSVNDHLLVSELGFLIKKNTTIDDDFINNEKDYFYLCLEKCHKSFDDFMNQIVDFYTIDRDLITNLKSFLFNEERNSNVFDEYVYRLRQ</sequence>
<proteinExistence type="predicted"/>
<dbReference type="EMBL" id="QOVL01000008">
    <property type="protein sequence ID" value="RXG29895.1"/>
    <property type="molecule type" value="Genomic_DNA"/>
</dbReference>
<organism evidence="2 3">
    <name type="scientific">Leeuwenhoekiella marinoflava</name>
    <dbReference type="NCBI Taxonomy" id="988"/>
    <lineage>
        <taxon>Bacteria</taxon>
        <taxon>Pseudomonadati</taxon>
        <taxon>Bacteroidota</taxon>
        <taxon>Flavobacteriia</taxon>
        <taxon>Flavobacteriales</taxon>
        <taxon>Flavobacteriaceae</taxon>
        <taxon>Leeuwenhoekiella</taxon>
    </lineage>
</organism>
<dbReference type="Proteomes" id="UP000290608">
    <property type="component" value="Unassembled WGS sequence"/>
</dbReference>
<dbReference type="Pfam" id="PF20613">
    <property type="entry name" value="HipA_2"/>
    <property type="match status" value="1"/>
</dbReference>
<dbReference type="RefSeq" id="WP_073099165.1">
    <property type="nucleotide sequence ID" value="NZ_QOVL01000008.1"/>
</dbReference>
<gene>
    <name evidence="2" type="ORF">DSL99_1948</name>
</gene>
<dbReference type="InterPro" id="IPR046748">
    <property type="entry name" value="HipA_2"/>
</dbReference>
<protein>
    <recommendedName>
        <fullName evidence="1">HipA-like kinase domain-containing protein</fullName>
    </recommendedName>
</protein>
<reference evidence="2 3" key="1">
    <citation type="submission" date="2018-07" db="EMBL/GenBank/DDBJ databases">
        <title>Leeuwenhoekiella genomics.</title>
        <authorList>
            <person name="Tahon G."/>
            <person name="Willems A."/>
        </authorList>
    </citation>
    <scope>NUCLEOTIDE SEQUENCE [LARGE SCALE GENOMIC DNA]</scope>
    <source>
        <strain evidence="2 3">LMG 1345</strain>
    </source>
</reference>
<evidence type="ECO:0000313" key="3">
    <source>
        <dbReference type="Proteomes" id="UP000290608"/>
    </source>
</evidence>
<accession>A0A4Q0PLH2</accession>
<evidence type="ECO:0000313" key="2">
    <source>
        <dbReference type="EMBL" id="RXG29895.1"/>
    </source>
</evidence>
<dbReference type="AlphaFoldDB" id="A0A4Q0PLH2"/>